<feature type="region of interest" description="Disordered" evidence="1">
    <location>
        <begin position="1"/>
        <end position="50"/>
    </location>
</feature>
<accession>A0AAV6V267</accession>
<dbReference type="AlphaFoldDB" id="A0AAV6V267"/>
<proteinExistence type="predicted"/>
<gene>
    <name evidence="2" type="ORF">JTE90_024882</name>
</gene>
<evidence type="ECO:0000313" key="3">
    <source>
        <dbReference type="Proteomes" id="UP000827092"/>
    </source>
</evidence>
<dbReference type="Proteomes" id="UP000827092">
    <property type="component" value="Unassembled WGS sequence"/>
</dbReference>
<evidence type="ECO:0000313" key="2">
    <source>
        <dbReference type="EMBL" id="KAG8190755.1"/>
    </source>
</evidence>
<comment type="caution">
    <text evidence="2">The sequence shown here is derived from an EMBL/GenBank/DDBJ whole genome shotgun (WGS) entry which is preliminary data.</text>
</comment>
<keyword evidence="3" id="KW-1185">Reference proteome</keyword>
<evidence type="ECO:0000256" key="1">
    <source>
        <dbReference type="SAM" id="MobiDB-lite"/>
    </source>
</evidence>
<name>A0AAV6V267_9ARAC</name>
<protein>
    <submittedName>
        <fullName evidence="2">Uncharacterized protein</fullName>
    </submittedName>
</protein>
<reference evidence="2 3" key="1">
    <citation type="journal article" date="2022" name="Nat. Ecol. Evol.">
        <title>A masculinizing supergene underlies an exaggerated male reproductive morph in a spider.</title>
        <authorList>
            <person name="Hendrickx F."/>
            <person name="De Corte Z."/>
            <person name="Sonet G."/>
            <person name="Van Belleghem S.M."/>
            <person name="Kostlbacher S."/>
            <person name="Vangestel C."/>
        </authorList>
    </citation>
    <scope>NUCLEOTIDE SEQUENCE [LARGE SCALE GENOMIC DNA]</scope>
    <source>
        <strain evidence="2">W744_W776</strain>
    </source>
</reference>
<dbReference type="EMBL" id="JAFNEN010000175">
    <property type="protein sequence ID" value="KAG8190755.1"/>
    <property type="molecule type" value="Genomic_DNA"/>
</dbReference>
<sequence length="80" mass="8637">MVHDDLVSGLPGHPKTITTQDKLTSFKDHPSRNGESLPPPQSILLEREGGVGGMGRVEGPLYLCRGGSTFSYYFKGCLTT</sequence>
<organism evidence="2 3">
    <name type="scientific">Oedothorax gibbosus</name>
    <dbReference type="NCBI Taxonomy" id="931172"/>
    <lineage>
        <taxon>Eukaryota</taxon>
        <taxon>Metazoa</taxon>
        <taxon>Ecdysozoa</taxon>
        <taxon>Arthropoda</taxon>
        <taxon>Chelicerata</taxon>
        <taxon>Arachnida</taxon>
        <taxon>Araneae</taxon>
        <taxon>Araneomorphae</taxon>
        <taxon>Entelegynae</taxon>
        <taxon>Araneoidea</taxon>
        <taxon>Linyphiidae</taxon>
        <taxon>Erigoninae</taxon>
        <taxon>Oedothorax</taxon>
    </lineage>
</organism>